<feature type="signal peptide" evidence="1">
    <location>
        <begin position="1"/>
        <end position="16"/>
    </location>
</feature>
<dbReference type="EMBL" id="BT083972">
    <property type="protein sequence ID" value="ACR34325.1"/>
    <property type="molecule type" value="mRNA"/>
</dbReference>
<sequence>MVRVFIFLAMDGPISAVVRLYKSAQCTADHIVHPDLPLTFLFAQRASKSKHRTSPQPSTTLFHGDFKTHSRSRWSIRQLCLPLPAKNGSLL</sequence>
<reference evidence="2" key="1">
    <citation type="journal article" date="2009" name="PLoS Genet.">
        <title>Sequencing, mapping, and analysis of 27,455 maize full-length cDNAs.</title>
        <authorList>
            <person name="Soderlund C."/>
            <person name="Descour A."/>
            <person name="Kudrna D."/>
            <person name="Bomhoff M."/>
            <person name="Boyd L."/>
            <person name="Currie J."/>
            <person name="Angelova A."/>
            <person name="Collura K."/>
            <person name="Wissotski M."/>
            <person name="Ashley E."/>
            <person name="Morrow D."/>
            <person name="Fernandes J."/>
            <person name="Walbot V."/>
            <person name="Yu Y."/>
        </authorList>
    </citation>
    <scope>NUCLEOTIDE SEQUENCE</scope>
    <source>
        <strain evidence="2">B73</strain>
    </source>
</reference>
<dbReference type="AlphaFoldDB" id="C4IZH5"/>
<evidence type="ECO:0000313" key="2">
    <source>
        <dbReference type="EMBL" id="ACR34325.1"/>
    </source>
</evidence>
<accession>C4IZH5</accession>
<evidence type="ECO:0000256" key="1">
    <source>
        <dbReference type="SAM" id="SignalP"/>
    </source>
</evidence>
<reference evidence="2" key="2">
    <citation type="submission" date="2012-06" db="EMBL/GenBank/DDBJ databases">
        <authorList>
            <person name="Yu Y."/>
            <person name="Currie J."/>
            <person name="Lomeli R."/>
            <person name="Angelova A."/>
            <person name="Collura K."/>
            <person name="Wissotski M."/>
            <person name="Campos D."/>
            <person name="Kudrna D."/>
            <person name="Golser W."/>
            <person name="Ashely E."/>
            <person name="Descour A."/>
            <person name="Fernandes J."/>
            <person name="Soderlund C."/>
            <person name="Walbot V."/>
        </authorList>
    </citation>
    <scope>NUCLEOTIDE SEQUENCE</scope>
    <source>
        <strain evidence="2">B73</strain>
    </source>
</reference>
<name>C4IZH5_MAIZE</name>
<evidence type="ECO:0008006" key="3">
    <source>
        <dbReference type="Google" id="ProtNLM"/>
    </source>
</evidence>
<feature type="chain" id="PRO_5002939223" description="Secreted protein" evidence="1">
    <location>
        <begin position="17"/>
        <end position="91"/>
    </location>
</feature>
<proteinExistence type="evidence at transcript level"/>
<protein>
    <recommendedName>
        <fullName evidence="3">Secreted protein</fullName>
    </recommendedName>
</protein>
<keyword evidence="1" id="KW-0732">Signal</keyword>
<organism evidence="2">
    <name type="scientific">Zea mays</name>
    <name type="common">Maize</name>
    <dbReference type="NCBI Taxonomy" id="4577"/>
    <lineage>
        <taxon>Eukaryota</taxon>
        <taxon>Viridiplantae</taxon>
        <taxon>Streptophyta</taxon>
        <taxon>Embryophyta</taxon>
        <taxon>Tracheophyta</taxon>
        <taxon>Spermatophyta</taxon>
        <taxon>Magnoliopsida</taxon>
        <taxon>Liliopsida</taxon>
        <taxon>Poales</taxon>
        <taxon>Poaceae</taxon>
        <taxon>PACMAD clade</taxon>
        <taxon>Panicoideae</taxon>
        <taxon>Andropogonodae</taxon>
        <taxon>Andropogoneae</taxon>
        <taxon>Tripsacinae</taxon>
        <taxon>Zea</taxon>
    </lineage>
</organism>